<dbReference type="SFLD" id="SFLDG01082">
    <property type="entry name" value="B12-binding_domain_containing"/>
    <property type="match status" value="1"/>
</dbReference>
<dbReference type="InterPro" id="IPR020612">
    <property type="entry name" value="Methylthiotransferase_CS"/>
</dbReference>
<evidence type="ECO:0000256" key="7">
    <source>
        <dbReference type="ARBA" id="ARBA00023004"/>
    </source>
</evidence>
<dbReference type="Pfam" id="PF02310">
    <property type="entry name" value="B12-binding"/>
    <property type="match status" value="1"/>
</dbReference>
<dbReference type="SUPFAM" id="SSF102114">
    <property type="entry name" value="Radical SAM enzymes"/>
    <property type="match status" value="1"/>
</dbReference>
<evidence type="ECO:0000256" key="3">
    <source>
        <dbReference type="ARBA" id="ARBA00022603"/>
    </source>
</evidence>
<dbReference type="SMART" id="SM00729">
    <property type="entry name" value="Elp3"/>
    <property type="match status" value="1"/>
</dbReference>
<dbReference type="CDD" id="cd01335">
    <property type="entry name" value="Radical_SAM"/>
    <property type="match status" value="1"/>
</dbReference>
<dbReference type="SFLD" id="SFLDG01123">
    <property type="entry name" value="methyltransferase_(Class_B)"/>
    <property type="match status" value="1"/>
</dbReference>
<evidence type="ECO:0000313" key="11">
    <source>
        <dbReference type="EMBL" id="MFC1851082.1"/>
    </source>
</evidence>
<dbReference type="InterPro" id="IPR006638">
    <property type="entry name" value="Elp3/MiaA/NifB-like_rSAM"/>
</dbReference>
<keyword evidence="4" id="KW-0808">Transferase</keyword>
<evidence type="ECO:0000256" key="2">
    <source>
        <dbReference type="ARBA" id="ARBA00022485"/>
    </source>
</evidence>
<evidence type="ECO:0000256" key="5">
    <source>
        <dbReference type="ARBA" id="ARBA00022691"/>
    </source>
</evidence>
<protein>
    <submittedName>
        <fullName evidence="11">B12-binding domain-containing radical SAM protein</fullName>
    </submittedName>
</protein>
<dbReference type="InterPro" id="IPR034466">
    <property type="entry name" value="Methyltransferase_Class_B"/>
</dbReference>
<dbReference type="InterPro" id="IPR051198">
    <property type="entry name" value="BchE-like"/>
</dbReference>
<dbReference type="PROSITE" id="PS01278">
    <property type="entry name" value="MTTASE_RADICAL"/>
    <property type="match status" value="1"/>
</dbReference>
<dbReference type="SFLD" id="SFLDS00029">
    <property type="entry name" value="Radical_SAM"/>
    <property type="match status" value="1"/>
</dbReference>
<keyword evidence="5" id="KW-0949">S-adenosyl-L-methionine</keyword>
<keyword evidence="12" id="KW-1185">Reference proteome</keyword>
<reference evidence="11 12" key="1">
    <citation type="submission" date="2024-09" db="EMBL/GenBank/DDBJ databases">
        <title>Laminarin stimulates single cell rates of sulfate reduction while oxygen inhibits transcriptomic activity in coastal marine sediment.</title>
        <authorList>
            <person name="Lindsay M."/>
            <person name="Orcutt B."/>
            <person name="Emerson D."/>
            <person name="Stepanauskas R."/>
            <person name="D'Angelo T."/>
        </authorList>
    </citation>
    <scope>NUCLEOTIDE SEQUENCE [LARGE SCALE GENOMIC DNA]</scope>
    <source>
        <strain evidence="11">SAG AM-311-K15</strain>
    </source>
</reference>
<dbReference type="PANTHER" id="PTHR43409">
    <property type="entry name" value="ANAEROBIC MAGNESIUM-PROTOPORPHYRIN IX MONOMETHYL ESTER CYCLASE-RELATED"/>
    <property type="match status" value="1"/>
</dbReference>
<evidence type="ECO:0000259" key="9">
    <source>
        <dbReference type="PROSITE" id="PS51332"/>
    </source>
</evidence>
<dbReference type="PANTHER" id="PTHR43409:SF7">
    <property type="entry name" value="BLL1977 PROTEIN"/>
    <property type="match status" value="1"/>
</dbReference>
<accession>A0ABV6YY19</accession>
<keyword evidence="7" id="KW-0408">Iron</keyword>
<evidence type="ECO:0000256" key="6">
    <source>
        <dbReference type="ARBA" id="ARBA00022723"/>
    </source>
</evidence>
<comment type="cofactor">
    <cofactor evidence="1">
        <name>[4Fe-4S] cluster</name>
        <dbReference type="ChEBI" id="CHEBI:49883"/>
    </cofactor>
</comment>
<dbReference type="CDD" id="cd02068">
    <property type="entry name" value="radical_SAM_B12_BD"/>
    <property type="match status" value="1"/>
</dbReference>
<keyword evidence="2" id="KW-0004">4Fe-4S</keyword>
<dbReference type="Gene3D" id="3.40.50.280">
    <property type="entry name" value="Cobalamin-binding domain"/>
    <property type="match status" value="1"/>
</dbReference>
<proteinExistence type="predicted"/>
<dbReference type="PROSITE" id="PS51918">
    <property type="entry name" value="RADICAL_SAM"/>
    <property type="match status" value="1"/>
</dbReference>
<evidence type="ECO:0000256" key="4">
    <source>
        <dbReference type="ARBA" id="ARBA00022679"/>
    </source>
</evidence>
<dbReference type="InterPro" id="IPR007197">
    <property type="entry name" value="rSAM"/>
</dbReference>
<name>A0ABV6YY19_UNCC1</name>
<feature type="domain" description="B12-binding" evidence="9">
    <location>
        <begin position="10"/>
        <end position="137"/>
    </location>
</feature>
<organism evidence="11 12">
    <name type="scientific">candidate division CSSED10-310 bacterium</name>
    <dbReference type="NCBI Taxonomy" id="2855610"/>
    <lineage>
        <taxon>Bacteria</taxon>
        <taxon>Bacteria division CSSED10-310</taxon>
    </lineage>
</organism>
<dbReference type="SUPFAM" id="SSF52242">
    <property type="entry name" value="Cobalamin (vitamin B12)-binding domain"/>
    <property type="match status" value="1"/>
</dbReference>
<dbReference type="Gene3D" id="3.80.30.20">
    <property type="entry name" value="tm_1862 like domain"/>
    <property type="match status" value="1"/>
</dbReference>
<keyword evidence="8" id="KW-0411">Iron-sulfur</keyword>
<dbReference type="InterPro" id="IPR058240">
    <property type="entry name" value="rSAM_sf"/>
</dbReference>
<evidence type="ECO:0000313" key="12">
    <source>
        <dbReference type="Proteomes" id="UP001594351"/>
    </source>
</evidence>
<sequence length="478" mass="55562">MTCRVIFVEPRGVKANVFSRYIHLPLLGPVILGSQLHKAGMDVKIFNENILGQDISLSELDGDVLCLSALTPTIERAYELARRFKARNPRARVIIGGIHATFVPEEALKFADYVVTGEGESIIEDLIRYGSDEKIVSGERVADLDSTIQPDFSLVHQHQRIRITPIMTSRGCPYNCNFCSVTSMFGRKYRTVSIDRVMTELENSRTRWIFFYDDNFVVKNKRTDELMERMLASDRKFKWTAQVRTDLTKDPQLVEKMARAGCRWVYVGFESINPDTLKSLQKNQGREDIERSIAVFHRYGISVHGMFIFGSDQDKKEVFHSTVRFCNKLKIDSVQYLILTPFPGTATYTRMENENRLIHHMWPYYDTMHAVFQPRWMTASELQQGMFQSFENFYTITRLFNDSFNASLKLVMKIITWLLLKFNTKSKGRTFHFLLYIFARRIVSQWKVVNQEYFHYLIGLNSSSHSGQNQQTEMKSVL</sequence>
<dbReference type="Pfam" id="PF04055">
    <property type="entry name" value="Radical_SAM"/>
    <property type="match status" value="1"/>
</dbReference>
<dbReference type="Proteomes" id="UP001594351">
    <property type="component" value="Unassembled WGS sequence"/>
</dbReference>
<dbReference type="PROSITE" id="PS51332">
    <property type="entry name" value="B12_BINDING"/>
    <property type="match status" value="1"/>
</dbReference>
<dbReference type="InterPro" id="IPR006158">
    <property type="entry name" value="Cobalamin-bd"/>
</dbReference>
<dbReference type="EMBL" id="JBHPBY010000151">
    <property type="protein sequence ID" value="MFC1851082.1"/>
    <property type="molecule type" value="Genomic_DNA"/>
</dbReference>
<feature type="domain" description="Radical SAM core" evidence="10">
    <location>
        <begin position="158"/>
        <end position="375"/>
    </location>
</feature>
<evidence type="ECO:0000259" key="10">
    <source>
        <dbReference type="PROSITE" id="PS51918"/>
    </source>
</evidence>
<dbReference type="InterPro" id="IPR023404">
    <property type="entry name" value="rSAM_horseshoe"/>
</dbReference>
<evidence type="ECO:0000256" key="1">
    <source>
        <dbReference type="ARBA" id="ARBA00001966"/>
    </source>
</evidence>
<evidence type="ECO:0000256" key="8">
    <source>
        <dbReference type="ARBA" id="ARBA00023014"/>
    </source>
</evidence>
<keyword evidence="6" id="KW-0479">Metal-binding</keyword>
<gene>
    <name evidence="11" type="ORF">ACFL27_12885</name>
</gene>
<dbReference type="InterPro" id="IPR036724">
    <property type="entry name" value="Cobalamin-bd_sf"/>
</dbReference>
<comment type="caution">
    <text evidence="11">The sequence shown here is derived from an EMBL/GenBank/DDBJ whole genome shotgun (WGS) entry which is preliminary data.</text>
</comment>
<keyword evidence="3" id="KW-0489">Methyltransferase</keyword>